<feature type="transmembrane region" description="Helical" evidence="1">
    <location>
        <begin position="49"/>
        <end position="68"/>
    </location>
</feature>
<keyword evidence="1" id="KW-0472">Membrane</keyword>
<dbReference type="AlphaFoldDB" id="A0A8T0NNL4"/>
<reference evidence="2" key="1">
    <citation type="submission" date="2020-05" db="EMBL/GenBank/DDBJ databases">
        <title>WGS assembly of Panicum virgatum.</title>
        <authorList>
            <person name="Lovell J.T."/>
            <person name="Jenkins J."/>
            <person name="Shu S."/>
            <person name="Juenger T.E."/>
            <person name="Schmutz J."/>
        </authorList>
    </citation>
    <scope>NUCLEOTIDE SEQUENCE</scope>
    <source>
        <strain evidence="2">AP13</strain>
    </source>
</reference>
<evidence type="ECO:0000313" key="3">
    <source>
        <dbReference type="Proteomes" id="UP000823388"/>
    </source>
</evidence>
<evidence type="ECO:0000313" key="2">
    <source>
        <dbReference type="EMBL" id="KAG2550438.1"/>
    </source>
</evidence>
<protein>
    <submittedName>
        <fullName evidence="2">Uncharacterized protein</fullName>
    </submittedName>
</protein>
<comment type="caution">
    <text evidence="2">The sequence shown here is derived from an EMBL/GenBank/DDBJ whole genome shotgun (WGS) entry which is preliminary data.</text>
</comment>
<keyword evidence="1" id="KW-1133">Transmembrane helix</keyword>
<dbReference type="Proteomes" id="UP000823388">
    <property type="component" value="Chromosome 9K"/>
</dbReference>
<sequence>MDEEPEWRISKEAAYAATYLFYGRVPPGGEAAAWGRGRRPEEDQAGAGVWVQVIAILCGLGTYLLILATMPPYYFTAVTQRTAATTGTAVALLPTCLPIAHGPPMCYEWDRPAMAPPPLGSSGSGDSDRSDNDDEKVAMECFYGLIREATRTCYGWEKPAMAPRGRGSGDSDWSGNDDKAAMECFYGLVRDTAKICFGCSHDTVRPDGHGNDDPPPTCPRTASVLMAMSGATDGATTDRS</sequence>
<dbReference type="EMBL" id="CM029053">
    <property type="protein sequence ID" value="KAG2550438.1"/>
    <property type="molecule type" value="Genomic_DNA"/>
</dbReference>
<keyword evidence="3" id="KW-1185">Reference proteome</keyword>
<dbReference type="OrthoDB" id="10446789at2759"/>
<gene>
    <name evidence="2" type="ORF">PVAP13_9KG341296</name>
</gene>
<name>A0A8T0NNL4_PANVG</name>
<keyword evidence="1" id="KW-0812">Transmembrane</keyword>
<evidence type="ECO:0000256" key="1">
    <source>
        <dbReference type="SAM" id="Phobius"/>
    </source>
</evidence>
<organism evidence="2 3">
    <name type="scientific">Panicum virgatum</name>
    <name type="common">Blackwell switchgrass</name>
    <dbReference type="NCBI Taxonomy" id="38727"/>
    <lineage>
        <taxon>Eukaryota</taxon>
        <taxon>Viridiplantae</taxon>
        <taxon>Streptophyta</taxon>
        <taxon>Embryophyta</taxon>
        <taxon>Tracheophyta</taxon>
        <taxon>Spermatophyta</taxon>
        <taxon>Magnoliopsida</taxon>
        <taxon>Liliopsida</taxon>
        <taxon>Poales</taxon>
        <taxon>Poaceae</taxon>
        <taxon>PACMAD clade</taxon>
        <taxon>Panicoideae</taxon>
        <taxon>Panicodae</taxon>
        <taxon>Paniceae</taxon>
        <taxon>Panicinae</taxon>
        <taxon>Panicum</taxon>
        <taxon>Panicum sect. Hiantes</taxon>
    </lineage>
</organism>
<proteinExistence type="predicted"/>
<accession>A0A8T0NNL4</accession>